<dbReference type="PANTHER" id="PTHR24161:SF116">
    <property type="entry name" value="ANKYRIN REPEAT DOMAIN-CONTAINING PROTEIN 50"/>
    <property type="match status" value="1"/>
</dbReference>
<dbReference type="AlphaFoldDB" id="A0AAN6SP23"/>
<keyword evidence="2 3" id="KW-0040">ANK repeat</keyword>
<evidence type="ECO:0000256" key="1">
    <source>
        <dbReference type="ARBA" id="ARBA00022737"/>
    </source>
</evidence>
<dbReference type="Pfam" id="PF12796">
    <property type="entry name" value="Ank_2"/>
    <property type="match status" value="1"/>
</dbReference>
<sequence>MASFSALPLEILRMIGDYFTNPDLEVIFALGALAGSSRRNHWIFNEQLYQVDARNPYGSRAMIWAAGAGQIETMKMAVASGANVNWRGPVAYAEPDPSDDPNRTPPQMTATALQLAVENGKDAAVQWLLAHGARLDIGAKALCECHPKGDPERQTWPTGTFRYPQWYPLHTALCNGRVSTFRILVEAGASLDKLRAGKPRPQEGPTALQNAAYAGNAAIFDFILKQPDAASRLDAPAPPGKTPLDLVYQGWGSGNSTRESRAHIFRKLAQHGVRLGIDATTSKSVLLRACCHGIFGAALDILESGACPWLSGESMQALLYRTLKAPGSHNHEYVKLTNDNASDRYYRENPEVRQRERQDLVKFLVYWGANIHDTWYTETHFGETAAMLAARPTRPPSAPLEMVKLVRSLGVDLQARNSHGMTVLHYLVLRLTKPPWFPMPIDPSSFSLKTLEYLVRDANLAPNARDNEGKSALDYVYDATLVPLPHVPAEDRGSIDPRV</sequence>
<name>A0AAN6SP23_9PEZI</name>
<feature type="repeat" description="ANK" evidence="3">
    <location>
        <begin position="108"/>
        <end position="140"/>
    </location>
</feature>
<dbReference type="EMBL" id="MU854488">
    <property type="protein sequence ID" value="KAK4034230.1"/>
    <property type="molecule type" value="Genomic_DNA"/>
</dbReference>
<gene>
    <name evidence="4" type="ORF">C8A01DRAFT_18919</name>
</gene>
<dbReference type="PANTHER" id="PTHR24161">
    <property type="entry name" value="ANK_REP_REGION DOMAIN-CONTAINING PROTEIN-RELATED"/>
    <property type="match status" value="1"/>
</dbReference>
<dbReference type="PROSITE" id="PS50088">
    <property type="entry name" value="ANK_REPEAT"/>
    <property type="match status" value="2"/>
</dbReference>
<dbReference type="Gene3D" id="1.25.40.20">
    <property type="entry name" value="Ankyrin repeat-containing domain"/>
    <property type="match status" value="1"/>
</dbReference>
<dbReference type="SUPFAM" id="SSF48403">
    <property type="entry name" value="Ankyrin repeat"/>
    <property type="match status" value="1"/>
</dbReference>
<accession>A0AAN6SP23</accession>
<dbReference type="SMART" id="SM00248">
    <property type="entry name" value="ANK"/>
    <property type="match status" value="7"/>
</dbReference>
<feature type="repeat" description="ANK" evidence="3">
    <location>
        <begin position="168"/>
        <end position="196"/>
    </location>
</feature>
<evidence type="ECO:0000256" key="2">
    <source>
        <dbReference type="ARBA" id="ARBA00023043"/>
    </source>
</evidence>
<dbReference type="InterPro" id="IPR002110">
    <property type="entry name" value="Ankyrin_rpt"/>
</dbReference>
<evidence type="ECO:0000313" key="5">
    <source>
        <dbReference type="Proteomes" id="UP001303115"/>
    </source>
</evidence>
<comment type="caution">
    <text evidence="4">The sequence shown here is derived from an EMBL/GenBank/DDBJ whole genome shotgun (WGS) entry which is preliminary data.</text>
</comment>
<dbReference type="Proteomes" id="UP001303115">
    <property type="component" value="Unassembled WGS sequence"/>
</dbReference>
<keyword evidence="1" id="KW-0677">Repeat</keyword>
<reference evidence="5" key="1">
    <citation type="journal article" date="2023" name="Mol. Phylogenet. Evol.">
        <title>Genome-scale phylogeny and comparative genomics of the fungal order Sordariales.</title>
        <authorList>
            <person name="Hensen N."/>
            <person name="Bonometti L."/>
            <person name="Westerberg I."/>
            <person name="Brannstrom I.O."/>
            <person name="Guillou S."/>
            <person name="Cros-Aarteil S."/>
            <person name="Calhoun S."/>
            <person name="Haridas S."/>
            <person name="Kuo A."/>
            <person name="Mondo S."/>
            <person name="Pangilinan J."/>
            <person name="Riley R."/>
            <person name="LaButti K."/>
            <person name="Andreopoulos B."/>
            <person name="Lipzen A."/>
            <person name="Chen C."/>
            <person name="Yan M."/>
            <person name="Daum C."/>
            <person name="Ng V."/>
            <person name="Clum A."/>
            <person name="Steindorff A."/>
            <person name="Ohm R.A."/>
            <person name="Martin F."/>
            <person name="Silar P."/>
            <person name="Natvig D.O."/>
            <person name="Lalanne C."/>
            <person name="Gautier V."/>
            <person name="Ament-Velasquez S.L."/>
            <person name="Kruys A."/>
            <person name="Hutchinson M.I."/>
            <person name="Powell A.J."/>
            <person name="Barry K."/>
            <person name="Miller A.N."/>
            <person name="Grigoriev I.V."/>
            <person name="Debuchy R."/>
            <person name="Gladieux P."/>
            <person name="Hiltunen Thoren M."/>
            <person name="Johannesson H."/>
        </authorList>
    </citation>
    <scope>NUCLEOTIDE SEQUENCE [LARGE SCALE GENOMIC DNA]</scope>
    <source>
        <strain evidence="5">CBS 284.82</strain>
    </source>
</reference>
<keyword evidence="5" id="KW-1185">Reference proteome</keyword>
<proteinExistence type="predicted"/>
<dbReference type="InterPro" id="IPR036770">
    <property type="entry name" value="Ankyrin_rpt-contain_sf"/>
</dbReference>
<protein>
    <submittedName>
        <fullName evidence="4">Ankyrin repeat-containing domain protein</fullName>
    </submittedName>
</protein>
<evidence type="ECO:0000313" key="4">
    <source>
        <dbReference type="EMBL" id="KAK4034230.1"/>
    </source>
</evidence>
<organism evidence="4 5">
    <name type="scientific">Parachaetomium inaequale</name>
    <dbReference type="NCBI Taxonomy" id="2588326"/>
    <lineage>
        <taxon>Eukaryota</taxon>
        <taxon>Fungi</taxon>
        <taxon>Dikarya</taxon>
        <taxon>Ascomycota</taxon>
        <taxon>Pezizomycotina</taxon>
        <taxon>Sordariomycetes</taxon>
        <taxon>Sordariomycetidae</taxon>
        <taxon>Sordariales</taxon>
        <taxon>Chaetomiaceae</taxon>
        <taxon>Parachaetomium</taxon>
    </lineage>
</organism>
<evidence type="ECO:0000256" key="3">
    <source>
        <dbReference type="PROSITE-ProRule" id="PRU00023"/>
    </source>
</evidence>